<dbReference type="CDD" id="cd01750">
    <property type="entry name" value="GATase1_CobQ"/>
    <property type="match status" value="1"/>
</dbReference>
<dbReference type="Pfam" id="PF07685">
    <property type="entry name" value="GATase_3"/>
    <property type="match status" value="1"/>
</dbReference>
<dbReference type="UniPathway" id="UPA00148"/>
<keyword evidence="2" id="KW-0169">Cobalamin biosynthesis</keyword>
<dbReference type="Pfam" id="PF13500">
    <property type="entry name" value="AAA_26"/>
    <property type="match status" value="1"/>
</dbReference>
<protein>
    <recommendedName>
        <fullName evidence="2">Cobyric acid synthase</fullName>
    </recommendedName>
</protein>
<dbReference type="Gene3D" id="3.40.50.300">
    <property type="entry name" value="P-loop containing nucleotide triphosphate hydrolases"/>
    <property type="match status" value="1"/>
</dbReference>
<organism evidence="4">
    <name type="scientific">Clostridium thermobutyricum DSM 4928</name>
    <dbReference type="NCBI Taxonomy" id="1121339"/>
    <lineage>
        <taxon>Bacteria</taxon>
        <taxon>Bacillati</taxon>
        <taxon>Bacillota</taxon>
        <taxon>Clostridia</taxon>
        <taxon>Eubacteriales</taxon>
        <taxon>Clostridiaceae</taxon>
        <taxon>Clostridium</taxon>
    </lineage>
</organism>
<dbReference type="GO" id="GO:0015420">
    <property type="term" value="F:ABC-type vitamin B12 transporter activity"/>
    <property type="evidence" value="ECO:0007669"/>
    <property type="project" value="UniProtKB-UniRule"/>
</dbReference>
<dbReference type="PANTHER" id="PTHR21343">
    <property type="entry name" value="DETHIOBIOTIN SYNTHETASE"/>
    <property type="match status" value="1"/>
</dbReference>
<dbReference type="InterPro" id="IPR029062">
    <property type="entry name" value="Class_I_gatase-like"/>
</dbReference>
<dbReference type="SUPFAM" id="SSF52317">
    <property type="entry name" value="Class I glutamine amidotransferase-like"/>
    <property type="match status" value="1"/>
</dbReference>
<dbReference type="PROSITE" id="PS51274">
    <property type="entry name" value="GATASE_COBBQ"/>
    <property type="match status" value="1"/>
</dbReference>
<dbReference type="EMBL" id="LTAY01000036">
    <property type="protein sequence ID" value="OPX48125.1"/>
    <property type="molecule type" value="Genomic_DNA"/>
</dbReference>
<comment type="function">
    <text evidence="2">Catalyzes amidations at positions B, D, E, and G on adenosylcobyrinic A,C-diamide. NH(2) groups are provided by glutamine, and one molecule of ATP is hydrogenolyzed for each amidation.</text>
</comment>
<dbReference type="RefSeq" id="WP_158082677.1">
    <property type="nucleotide sequence ID" value="NZ_LTAY01000036.1"/>
</dbReference>
<dbReference type="InterPro" id="IPR011698">
    <property type="entry name" value="GATase_3"/>
</dbReference>
<keyword evidence="1 2" id="KW-0315">Glutamine amidotransferase</keyword>
<dbReference type="AlphaFoldDB" id="A0A1V4SVP2"/>
<dbReference type="Gene3D" id="3.40.50.880">
    <property type="match status" value="1"/>
</dbReference>
<dbReference type="Proteomes" id="UP000191448">
    <property type="component" value="Unassembled WGS sequence"/>
</dbReference>
<evidence type="ECO:0000259" key="3">
    <source>
        <dbReference type="Pfam" id="PF07685"/>
    </source>
</evidence>
<feature type="domain" description="CobB/CobQ-like glutamine amidotransferase" evidence="3">
    <location>
        <begin position="251"/>
        <end position="443"/>
    </location>
</feature>
<sequence>MKDKIAILGTKDGVGKTLISLCIGKYLKNNNIDVQAFKGLEVSKNEYSINKDLKIGYNEKLKSDCFGNEVTVDNNPIFIHKNKENKTKVYVNGKSYAKTEEFNYKELRADFEEFMYNSFNNLKEKKDFIIIEGSGECLEYVEREEEFLNFKFCKNVQSDIILISDFEDNNSFANIYGNLSLITKEDKKRIKGIIVNKYNGDLEYLKKGLSKLEKRTKVPFLGVMPEINTNILTEEEYGKNYRFDKKRDLIIGVVKLPFLSHISDFYSFEDEKEVKMLLIEKPNQVDIADFIIIPGSKNIIKDLEFLKESGLYEKIINASENGKTIMGICGGFQMLGEEIEDLYSIENKGAKFKGLNLIPLKTTYTFVNKTTIAKGNICNMDNILKPLSDSKIYGYEVINGDSDMLEGAEAFMVDKLNNVIGLSNKEGNVFGTFMHGVFESKEFRRGLLKILKERHGVVTSNKNLEEQSFKEYKEKRFDEFYKIFSENIDLDKLGKILKGENM</sequence>
<gene>
    <name evidence="4" type="primary">cobQ_3</name>
    <name evidence="2" type="synonym">cobQ</name>
    <name evidence="4" type="ORF">CLTHE_13640</name>
</gene>
<dbReference type="GO" id="GO:0009236">
    <property type="term" value="P:cobalamin biosynthetic process"/>
    <property type="evidence" value="ECO:0007669"/>
    <property type="project" value="UniProtKB-UniRule"/>
</dbReference>
<dbReference type="InterPro" id="IPR004459">
    <property type="entry name" value="CobQ_synth"/>
</dbReference>
<dbReference type="SUPFAM" id="SSF52540">
    <property type="entry name" value="P-loop containing nucleoside triphosphate hydrolases"/>
    <property type="match status" value="1"/>
</dbReference>
<dbReference type="PANTHER" id="PTHR21343:SF1">
    <property type="entry name" value="COBYRIC ACID SYNTHASE"/>
    <property type="match status" value="1"/>
</dbReference>
<comment type="similarity">
    <text evidence="2">Belongs to the CobB/CobQ family. CobQ subfamily.</text>
</comment>
<dbReference type="InterPro" id="IPR027417">
    <property type="entry name" value="P-loop_NTPase"/>
</dbReference>
<proteinExistence type="inferred from homology"/>
<feature type="active site" evidence="2">
    <location>
        <position position="435"/>
    </location>
</feature>
<dbReference type="InterPro" id="IPR033949">
    <property type="entry name" value="CobQ_GATase1"/>
</dbReference>
<dbReference type="OrthoDB" id="1937644at2"/>
<dbReference type="NCBIfam" id="NF001989">
    <property type="entry name" value="PRK00784.1"/>
    <property type="match status" value="1"/>
</dbReference>
<dbReference type="HAMAP" id="MF_00028">
    <property type="entry name" value="CobQ"/>
    <property type="match status" value="1"/>
</dbReference>
<evidence type="ECO:0000256" key="1">
    <source>
        <dbReference type="ARBA" id="ARBA00022962"/>
    </source>
</evidence>
<comment type="caution">
    <text evidence="4">The sequence shown here is derived from an EMBL/GenBank/DDBJ whole genome shotgun (WGS) entry which is preliminary data.</text>
</comment>
<comment type="pathway">
    <text evidence="2">Cofactor biosynthesis; adenosylcobalamin biosynthesis.</text>
</comment>
<evidence type="ECO:0000256" key="2">
    <source>
        <dbReference type="HAMAP-Rule" id="MF_00028"/>
    </source>
</evidence>
<feature type="active site" description="Nucleophile" evidence="2">
    <location>
        <position position="329"/>
    </location>
</feature>
<accession>A0A1V4SVP2</accession>
<name>A0A1V4SVP2_9CLOT</name>
<evidence type="ECO:0000313" key="4">
    <source>
        <dbReference type="EMBL" id="OPX48125.1"/>
    </source>
</evidence>
<dbReference type="GO" id="GO:0003824">
    <property type="term" value="F:catalytic activity"/>
    <property type="evidence" value="ECO:0007669"/>
    <property type="project" value="InterPro"/>
</dbReference>
<reference evidence="4" key="1">
    <citation type="submission" date="2016-02" db="EMBL/GenBank/DDBJ databases">
        <title>Genome sequence of Clostridium thermobutyricum DSM 4928.</title>
        <authorList>
            <person name="Poehlein A."/>
            <person name="Daniel R."/>
        </authorList>
    </citation>
    <scope>NUCLEOTIDE SEQUENCE [LARGE SCALE GENOMIC DNA]</scope>
    <source>
        <strain evidence="4">DSM 4928</strain>
    </source>
</reference>